<evidence type="ECO:0000313" key="2">
    <source>
        <dbReference type="EMBL" id="MED6261086.1"/>
    </source>
</evidence>
<keyword evidence="3" id="KW-1185">Reference proteome</keyword>
<dbReference type="EMBL" id="JAHUTI010089576">
    <property type="protein sequence ID" value="MED6261086.1"/>
    <property type="molecule type" value="Genomic_DNA"/>
</dbReference>
<accession>A0ABU7CEA7</accession>
<name>A0ABU7CEA7_9TELE</name>
<proteinExistence type="predicted"/>
<dbReference type="Proteomes" id="UP001345963">
    <property type="component" value="Unassembled WGS sequence"/>
</dbReference>
<organism evidence="2 3">
    <name type="scientific">Ataeniobius toweri</name>
    <dbReference type="NCBI Taxonomy" id="208326"/>
    <lineage>
        <taxon>Eukaryota</taxon>
        <taxon>Metazoa</taxon>
        <taxon>Chordata</taxon>
        <taxon>Craniata</taxon>
        <taxon>Vertebrata</taxon>
        <taxon>Euteleostomi</taxon>
        <taxon>Actinopterygii</taxon>
        <taxon>Neopterygii</taxon>
        <taxon>Teleostei</taxon>
        <taxon>Neoteleostei</taxon>
        <taxon>Acanthomorphata</taxon>
        <taxon>Ovalentaria</taxon>
        <taxon>Atherinomorphae</taxon>
        <taxon>Cyprinodontiformes</taxon>
        <taxon>Goodeidae</taxon>
        <taxon>Ataeniobius</taxon>
    </lineage>
</organism>
<feature type="transmembrane region" description="Helical" evidence="1">
    <location>
        <begin position="33"/>
        <end position="53"/>
    </location>
</feature>
<keyword evidence="1" id="KW-0812">Transmembrane</keyword>
<keyword evidence="1" id="KW-0472">Membrane</keyword>
<comment type="caution">
    <text evidence="2">The sequence shown here is derived from an EMBL/GenBank/DDBJ whole genome shotgun (WGS) entry which is preliminary data.</text>
</comment>
<sequence length="121" mass="13244">MVRVCAGSPRSQEGFGVIYCPWKSFGRRVNNSLVALVPCWILVVYVINILVLFDILCCTSLCLVTLSSGLALFLDTPGFPACLWCDRQVQPKQVVHVGPNHRGFLRNRNLEGGGSPLSLPA</sequence>
<gene>
    <name evidence="2" type="ORF">ATANTOWER_000656</name>
</gene>
<protein>
    <submittedName>
        <fullName evidence="2">Uncharacterized protein</fullName>
    </submittedName>
</protein>
<keyword evidence="1" id="KW-1133">Transmembrane helix</keyword>
<reference evidence="2 3" key="1">
    <citation type="submission" date="2021-07" db="EMBL/GenBank/DDBJ databases">
        <authorList>
            <person name="Palmer J.M."/>
        </authorList>
    </citation>
    <scope>NUCLEOTIDE SEQUENCE [LARGE SCALE GENOMIC DNA]</scope>
    <source>
        <strain evidence="2 3">AT_MEX2019</strain>
        <tissue evidence="2">Muscle</tissue>
    </source>
</reference>
<evidence type="ECO:0000313" key="3">
    <source>
        <dbReference type="Proteomes" id="UP001345963"/>
    </source>
</evidence>
<evidence type="ECO:0000256" key="1">
    <source>
        <dbReference type="SAM" id="Phobius"/>
    </source>
</evidence>
<feature type="non-terminal residue" evidence="2">
    <location>
        <position position="121"/>
    </location>
</feature>